<name>A0A5D8QC38_9THEO</name>
<organism evidence="2 3">
    <name type="scientific">Calorimonas adulescens</name>
    <dbReference type="NCBI Taxonomy" id="2606906"/>
    <lineage>
        <taxon>Bacteria</taxon>
        <taxon>Bacillati</taxon>
        <taxon>Bacillota</taxon>
        <taxon>Clostridia</taxon>
        <taxon>Thermoanaerobacterales</taxon>
        <taxon>Thermoanaerobacteraceae</taxon>
        <taxon>Calorimonas</taxon>
    </lineage>
</organism>
<accession>A0A5D8QC38</accession>
<keyword evidence="3" id="KW-1185">Reference proteome</keyword>
<protein>
    <submittedName>
        <fullName evidence="2">Uncharacterized protein</fullName>
    </submittedName>
</protein>
<evidence type="ECO:0000313" key="3">
    <source>
        <dbReference type="Proteomes" id="UP000322976"/>
    </source>
</evidence>
<keyword evidence="1" id="KW-1133">Transmembrane helix</keyword>
<evidence type="ECO:0000256" key="1">
    <source>
        <dbReference type="SAM" id="Phobius"/>
    </source>
</evidence>
<reference evidence="2 3" key="1">
    <citation type="submission" date="2019-08" db="EMBL/GenBank/DDBJ databases">
        <title>Calorimonas adulescens gen. nov., sp. nov., an anaerobic thermophilic bacterium from Sakhalin hot spring.</title>
        <authorList>
            <person name="Khomyakova M.A."/>
            <person name="Merkel A.Y."/>
            <person name="Novikov A."/>
            <person name="Bonch-Osmolovskaya E.A."/>
            <person name="Slobodkin A.I."/>
        </authorList>
    </citation>
    <scope>NUCLEOTIDE SEQUENCE [LARGE SCALE GENOMIC DNA]</scope>
    <source>
        <strain evidence="2 3">A05MB</strain>
    </source>
</reference>
<feature type="transmembrane region" description="Helical" evidence="1">
    <location>
        <begin position="16"/>
        <end position="34"/>
    </location>
</feature>
<sequence length="252" mass="29381">MRVKRQNVNKRQKMRIYVGMILFLMIIPLLSFYLSNNIISNLVAPLYKQLEPTHTESIYVYEVRPLIYYEINAVGPFLSSEVYPINGNNLTAITFSKKNADKLVEALSLMRIKAVSEEKRESSITIPYLEQKHDEVELLDECLNKAILIMDKESQLSVDLITKKYNNDSLPELIKMVDDMGKLLDEWDIDCNCKRELEDILVVQEDAVDKLEISTMLNDGKSFYILQKSIYESLDLYKKLIAELEDMRLYNF</sequence>
<keyword evidence="1" id="KW-0472">Membrane</keyword>
<dbReference type="EMBL" id="VTPS01000007">
    <property type="protein sequence ID" value="TZE82255.1"/>
    <property type="molecule type" value="Genomic_DNA"/>
</dbReference>
<keyword evidence="1" id="KW-0812">Transmembrane</keyword>
<dbReference type="Proteomes" id="UP000322976">
    <property type="component" value="Unassembled WGS sequence"/>
</dbReference>
<comment type="caution">
    <text evidence="2">The sequence shown here is derived from an EMBL/GenBank/DDBJ whole genome shotgun (WGS) entry which is preliminary data.</text>
</comment>
<evidence type="ECO:0000313" key="2">
    <source>
        <dbReference type="EMBL" id="TZE82255.1"/>
    </source>
</evidence>
<proteinExistence type="predicted"/>
<dbReference type="AlphaFoldDB" id="A0A5D8QC38"/>
<gene>
    <name evidence="2" type="ORF">FWJ32_05725</name>
</gene>
<dbReference type="RefSeq" id="WP_149545014.1">
    <property type="nucleotide sequence ID" value="NZ_VTPS01000007.1"/>
</dbReference>